<evidence type="ECO:0000313" key="1">
    <source>
        <dbReference type="EMBL" id="MCV2368747.1"/>
    </source>
</evidence>
<comment type="caution">
    <text evidence="1">The sequence shown here is derived from an EMBL/GenBank/DDBJ whole genome shotgun (WGS) entry which is preliminary data.</text>
</comment>
<proteinExistence type="predicted"/>
<dbReference type="RefSeq" id="WP_263571346.1">
    <property type="nucleotide sequence ID" value="NZ_JAJIRN010000005.1"/>
</dbReference>
<protein>
    <submittedName>
        <fullName evidence="1">GNAT family N-acetyltransferase</fullName>
    </submittedName>
</protein>
<dbReference type="SUPFAM" id="SSF55729">
    <property type="entry name" value="Acyl-CoA N-acyltransferases (Nat)"/>
    <property type="match status" value="1"/>
</dbReference>
<sequence length="239" mass="26977">MLNSGKMLATATKLPMTKLAASRSAKLLYWISRAISICTNGRAIFQVYLLCAQPIKKNNLLPHPSNKTEVKKINASNPLSSQFPRNDLVNNGRFSRGHVCFAATVKESFAGHIWLAFKYYDEDEVHCKFTLPDNAQGVWDYDVYVAPNFRLTRVAKTLWDTVNKHLLENNISWTFSRISIFNPASIQSHERLGAVHIGTCSFLRWGSLQIALLPGRKLPYITLSKTQTPSIELKIPIKT</sequence>
<name>A0ABT2YFC9_9BURK</name>
<dbReference type="EMBL" id="JAJIRN010000005">
    <property type="protein sequence ID" value="MCV2368747.1"/>
    <property type="molecule type" value="Genomic_DNA"/>
</dbReference>
<reference evidence="1 2" key="1">
    <citation type="submission" date="2021-11" db="EMBL/GenBank/DDBJ databases">
        <authorList>
            <person name="Liang Q."/>
            <person name="Mou H."/>
            <person name="Liu Z."/>
        </authorList>
    </citation>
    <scope>NUCLEOTIDE SEQUENCE [LARGE SCALE GENOMIC DNA]</scope>
    <source>
        <strain evidence="1 2">CHU3</strain>
    </source>
</reference>
<gene>
    <name evidence="1" type="ORF">LNV07_11680</name>
</gene>
<dbReference type="Gene3D" id="3.40.630.30">
    <property type="match status" value="1"/>
</dbReference>
<evidence type="ECO:0000313" key="2">
    <source>
        <dbReference type="Proteomes" id="UP001209701"/>
    </source>
</evidence>
<dbReference type="InterPro" id="IPR016181">
    <property type="entry name" value="Acyl_CoA_acyltransferase"/>
</dbReference>
<keyword evidence="2" id="KW-1185">Reference proteome</keyword>
<accession>A0ABT2YFC9</accession>
<organism evidence="1 2">
    <name type="scientific">Roseateles oligotrophus</name>
    <dbReference type="NCBI Taxonomy" id="1769250"/>
    <lineage>
        <taxon>Bacteria</taxon>
        <taxon>Pseudomonadati</taxon>
        <taxon>Pseudomonadota</taxon>
        <taxon>Betaproteobacteria</taxon>
        <taxon>Burkholderiales</taxon>
        <taxon>Sphaerotilaceae</taxon>
        <taxon>Roseateles</taxon>
    </lineage>
</organism>
<dbReference type="Proteomes" id="UP001209701">
    <property type="component" value="Unassembled WGS sequence"/>
</dbReference>